<evidence type="ECO:0000313" key="1">
    <source>
        <dbReference type="EMBL" id="AHL44740.1"/>
    </source>
</evidence>
<dbReference type="EMBL" id="KJ187108">
    <property type="protein sequence ID" value="AHL44740.1"/>
    <property type="molecule type" value="mRNA"/>
</dbReference>
<proteinExistence type="evidence at transcript level"/>
<dbReference type="AlphaFoldDB" id="W8Q992"/>
<accession>W8Q992</accession>
<reference evidence="1" key="1">
    <citation type="submission" date="2014-01" db="EMBL/GenBank/DDBJ databases">
        <title>Identification and isolation of responsive genes potentially involved in salt stress in Lavandula angustifolia L. using cDNA-AFLP.</title>
        <authorList>
            <person name="Ramezanpour S."/>
            <person name="Soltanloo H."/>
            <person name="Banikamali M."/>
            <person name="Yamchi A."/>
        </authorList>
    </citation>
    <scope>NUCLEOTIDE SEQUENCE</scope>
</reference>
<organism evidence="1">
    <name type="scientific">Lavandula angustifolia</name>
    <name type="common">Lavender</name>
    <dbReference type="NCBI Taxonomy" id="39329"/>
    <lineage>
        <taxon>Eukaryota</taxon>
        <taxon>Viridiplantae</taxon>
        <taxon>Streptophyta</taxon>
        <taxon>Embryophyta</taxon>
        <taxon>Tracheophyta</taxon>
        <taxon>Spermatophyta</taxon>
        <taxon>Magnoliopsida</taxon>
        <taxon>eudicotyledons</taxon>
        <taxon>Gunneridae</taxon>
        <taxon>Pentapetalae</taxon>
        <taxon>asterids</taxon>
        <taxon>lamiids</taxon>
        <taxon>Lamiales</taxon>
        <taxon>Lamiaceae</taxon>
        <taxon>Nepetoideae</taxon>
        <taxon>Ocimeae</taxon>
        <taxon>Lavandulinae</taxon>
        <taxon>Lavandula</taxon>
    </lineage>
</organism>
<sequence length="40" mass="4315">VSWKGIQKMTPELADSFTGGKIYGGGQWIKNTGVPYNPGM</sequence>
<feature type="non-terminal residue" evidence="1">
    <location>
        <position position="1"/>
    </location>
</feature>
<name>W8Q992_LAVAN</name>
<protein>
    <submittedName>
        <fullName evidence="1">Pectinesterase</fullName>
    </submittedName>
</protein>